<keyword evidence="2" id="KW-0812">Transmembrane</keyword>
<accession>A0ABW9ZXP7</accession>
<evidence type="ECO:0000259" key="3">
    <source>
        <dbReference type="Pfam" id="PF05569"/>
    </source>
</evidence>
<name>A0ABW9ZXP7_9BACT</name>
<feature type="transmembrane region" description="Helical" evidence="2">
    <location>
        <begin position="6"/>
        <end position="25"/>
    </location>
</feature>
<feature type="transmembrane region" description="Helical" evidence="2">
    <location>
        <begin position="266"/>
        <end position="285"/>
    </location>
</feature>
<proteinExistence type="predicted"/>
<evidence type="ECO:0000256" key="2">
    <source>
        <dbReference type="SAM" id="Phobius"/>
    </source>
</evidence>
<reference evidence="4 5" key="1">
    <citation type="submission" date="2020-01" db="EMBL/GenBank/DDBJ databases">
        <title>Genome analysis.</title>
        <authorList>
            <person name="Wu S."/>
            <person name="Wang G."/>
        </authorList>
    </citation>
    <scope>NUCLEOTIDE SEQUENCE [LARGE SCALE GENOMIC DNA]</scope>
    <source>
        <strain evidence="4 5">SYL130</strain>
    </source>
</reference>
<keyword evidence="5" id="KW-1185">Reference proteome</keyword>
<evidence type="ECO:0000256" key="1">
    <source>
        <dbReference type="SAM" id="MobiDB-lite"/>
    </source>
</evidence>
<keyword evidence="2" id="KW-1133">Transmembrane helix</keyword>
<protein>
    <submittedName>
        <fullName evidence="4">M56 family metallopeptidase</fullName>
    </submittedName>
</protein>
<dbReference type="InterPro" id="IPR008756">
    <property type="entry name" value="Peptidase_M56"/>
</dbReference>
<dbReference type="Pfam" id="PF05569">
    <property type="entry name" value="Peptidase_M56"/>
    <property type="match status" value="1"/>
</dbReference>
<organism evidence="4 5">
    <name type="scientific">Sediminibacterium roseum</name>
    <dbReference type="NCBI Taxonomy" id="1978412"/>
    <lineage>
        <taxon>Bacteria</taxon>
        <taxon>Pseudomonadati</taxon>
        <taxon>Bacteroidota</taxon>
        <taxon>Chitinophagia</taxon>
        <taxon>Chitinophagales</taxon>
        <taxon>Chitinophagaceae</taxon>
        <taxon>Sediminibacterium</taxon>
    </lineage>
</organism>
<feature type="domain" description="Peptidase M56" evidence="3">
    <location>
        <begin position="140"/>
        <end position="255"/>
    </location>
</feature>
<dbReference type="Proteomes" id="UP000753802">
    <property type="component" value="Unassembled WGS sequence"/>
</dbReference>
<dbReference type="RefSeq" id="WP_161820086.1">
    <property type="nucleotide sequence ID" value="NZ_JAACJS010000015.1"/>
</dbReference>
<evidence type="ECO:0000313" key="5">
    <source>
        <dbReference type="Proteomes" id="UP000753802"/>
    </source>
</evidence>
<feature type="region of interest" description="Disordered" evidence="1">
    <location>
        <begin position="419"/>
        <end position="450"/>
    </location>
</feature>
<dbReference type="EMBL" id="JAACJS010000015">
    <property type="protein sequence ID" value="NCI51819.1"/>
    <property type="molecule type" value="Genomic_DNA"/>
</dbReference>
<dbReference type="PANTHER" id="PTHR34978:SF3">
    <property type="entry name" value="SLR0241 PROTEIN"/>
    <property type="match status" value="1"/>
</dbReference>
<feature type="compositionally biased region" description="Polar residues" evidence="1">
    <location>
        <begin position="434"/>
        <end position="450"/>
    </location>
</feature>
<dbReference type="PANTHER" id="PTHR34978">
    <property type="entry name" value="POSSIBLE SENSOR-TRANSDUCER PROTEIN BLAR"/>
    <property type="match status" value="1"/>
</dbReference>
<dbReference type="InterPro" id="IPR052173">
    <property type="entry name" value="Beta-lactam_resp_regulator"/>
</dbReference>
<sequence length="450" mass="51162">MQLLFAYLLKSSFCLALGYLFYFLLLRRMTYYNWNRFFLLLFPVAALAIPLLPMEFPQELKPANVLFFVTDAIPSVDQTLATPAASQWNLVSYLIWIPVAGMLFFLLRFALRFYSLYKTRDAARLISDGDIKLYHLEGCAAPFSFYNSIYLDANAYEETELEKIMEHEIVHVSQKHTMDMLFSELLCIVQWFNPFAWFMKHAIRQNLEFIADESVLQKGANREGYQYLLLKVSGAMPYSLANNLLFPSLKKRIHMMNRERTGKIHLLKFMCLVPLVCLLLFAFSGPAPRRAADSPSVSSEMFSLSSLSFYINDEEVAGIVRQGQGKSFLKAGGPLSLSLISQEKLRLKNLLEEYGYKNISNHAITFLMDTSATSKSFSVQVTINLDKTQKQLYQADKIKSDNTAIHTGTGGHNIRYTSAREDAAGQDPVIREQSPPQRATSNNAASLTRE</sequence>
<keyword evidence="2" id="KW-0472">Membrane</keyword>
<feature type="transmembrane region" description="Helical" evidence="2">
    <location>
        <begin position="90"/>
        <end position="111"/>
    </location>
</feature>
<feature type="transmembrane region" description="Helical" evidence="2">
    <location>
        <begin position="37"/>
        <end position="54"/>
    </location>
</feature>
<gene>
    <name evidence="4" type="ORF">GWC95_17980</name>
</gene>
<comment type="caution">
    <text evidence="4">The sequence shown here is derived from an EMBL/GenBank/DDBJ whole genome shotgun (WGS) entry which is preliminary data.</text>
</comment>
<dbReference type="CDD" id="cd07341">
    <property type="entry name" value="M56_BlaR1_MecR1_like"/>
    <property type="match status" value="1"/>
</dbReference>
<evidence type="ECO:0000313" key="4">
    <source>
        <dbReference type="EMBL" id="NCI51819.1"/>
    </source>
</evidence>